<dbReference type="Proteomes" id="UP000324748">
    <property type="component" value="Unassembled WGS sequence"/>
</dbReference>
<feature type="region of interest" description="Disordered" evidence="1">
    <location>
        <begin position="1"/>
        <end position="35"/>
    </location>
</feature>
<keyword evidence="3" id="KW-0808">Transferase</keyword>
<feature type="compositionally biased region" description="Polar residues" evidence="1">
    <location>
        <begin position="247"/>
        <end position="259"/>
    </location>
</feature>
<protein>
    <submittedName>
        <fullName evidence="3">Serine/threonine-protein kinase</fullName>
    </submittedName>
</protein>
<feature type="domain" description="Serine/threonine-protein kinase Atg1-like tMIT" evidence="2">
    <location>
        <begin position="270"/>
        <end position="392"/>
    </location>
</feature>
<feature type="compositionally biased region" description="Low complexity" evidence="1">
    <location>
        <begin position="88"/>
        <end position="117"/>
    </location>
</feature>
<keyword evidence="3" id="KW-0418">Kinase</keyword>
<evidence type="ECO:0000256" key="1">
    <source>
        <dbReference type="SAM" id="MobiDB-lite"/>
    </source>
</evidence>
<evidence type="ECO:0000259" key="2">
    <source>
        <dbReference type="Pfam" id="PF12063"/>
    </source>
</evidence>
<evidence type="ECO:0000313" key="4">
    <source>
        <dbReference type="Proteomes" id="UP000324748"/>
    </source>
</evidence>
<dbReference type="AlphaFoldDB" id="A0A5B0QJW4"/>
<proteinExistence type="predicted"/>
<reference evidence="3 4" key="1">
    <citation type="submission" date="2019-05" db="EMBL/GenBank/DDBJ databases">
        <title>Emergence of the Ug99 lineage of the wheat stem rust pathogen through somatic hybridization.</title>
        <authorList>
            <person name="Li F."/>
            <person name="Upadhyaya N.M."/>
            <person name="Sperschneider J."/>
            <person name="Matny O."/>
            <person name="Nguyen-Phuc H."/>
            <person name="Mago R."/>
            <person name="Raley C."/>
            <person name="Miller M.E."/>
            <person name="Silverstein K.A.T."/>
            <person name="Henningsen E."/>
            <person name="Hirsch C.D."/>
            <person name="Visser B."/>
            <person name="Pretorius Z.A."/>
            <person name="Steffenson B.J."/>
            <person name="Schwessinger B."/>
            <person name="Dodds P.N."/>
            <person name="Figueroa M."/>
        </authorList>
    </citation>
    <scope>NUCLEOTIDE SEQUENCE [LARGE SCALE GENOMIC DNA]</scope>
    <source>
        <strain evidence="3">21-0</strain>
    </source>
</reference>
<feature type="region of interest" description="Disordered" evidence="1">
    <location>
        <begin position="188"/>
        <end position="210"/>
    </location>
</feature>
<gene>
    <name evidence="3" type="primary">ATG1_4</name>
    <name evidence="3" type="ORF">PGT21_031753</name>
</gene>
<dbReference type="GO" id="GO:0004674">
    <property type="term" value="F:protein serine/threonine kinase activity"/>
    <property type="evidence" value="ECO:0007669"/>
    <property type="project" value="InterPro"/>
</dbReference>
<sequence>MATKHQPHHLAVPDYATLRPSSAQRDPDCFKTEEDEDWDLGTEYVVVEKGSVEINAMVDGLSSSPQKPMSLGRRMSRGFMAAKPTLTGLSSSPHRTTSSGSPPHPSLATHSHSSPVSSFPPRPHPMTASPVPTGSHPMNIANFGCSSPSSQGHYGPHPSSPRSFDSGGGGIGSLPLVGKYFPQAVLGTSSPSGPAAPSHTSVGPSGSQAQRLPFTFPSSALCRAILSAGPLQINHQTIPIQSIGGPLTSQPSPHSSASRNGHLDPVESQLLAELEEFACKALVIIHFANQKLAAILPPPPSAFGPSTSSTSNPATFSGPVGAFITSSPSSYHSFDPSMSSSSCYDLHHSSTLDTPSSAPSKPPSGQLAPAAGQALLLYIKALAFLNKSICHAVWLNGRADHPNRLDLRAGPGRATLTCCEESEW</sequence>
<keyword evidence="4" id="KW-1185">Reference proteome</keyword>
<dbReference type="Pfam" id="PF12063">
    <property type="entry name" value="ATG1-like_MIT1"/>
    <property type="match status" value="1"/>
</dbReference>
<name>A0A5B0QJW4_PUCGR</name>
<evidence type="ECO:0000313" key="3">
    <source>
        <dbReference type="EMBL" id="KAA1113448.1"/>
    </source>
</evidence>
<organism evidence="3 4">
    <name type="scientific">Puccinia graminis f. sp. tritici</name>
    <dbReference type="NCBI Taxonomy" id="56615"/>
    <lineage>
        <taxon>Eukaryota</taxon>
        <taxon>Fungi</taxon>
        <taxon>Dikarya</taxon>
        <taxon>Basidiomycota</taxon>
        <taxon>Pucciniomycotina</taxon>
        <taxon>Pucciniomycetes</taxon>
        <taxon>Pucciniales</taxon>
        <taxon>Pucciniaceae</taxon>
        <taxon>Puccinia</taxon>
    </lineage>
</organism>
<accession>A0A5B0QJW4</accession>
<feature type="region of interest" description="Disordered" evidence="1">
    <location>
        <begin position="84"/>
        <end position="169"/>
    </location>
</feature>
<feature type="region of interest" description="Disordered" evidence="1">
    <location>
        <begin position="242"/>
        <end position="262"/>
    </location>
</feature>
<dbReference type="InterPro" id="IPR022708">
    <property type="entry name" value="Atg1-like_tMIT"/>
</dbReference>
<dbReference type="EMBL" id="VSWC01000015">
    <property type="protein sequence ID" value="KAA1113448.1"/>
    <property type="molecule type" value="Genomic_DNA"/>
</dbReference>
<feature type="compositionally biased region" description="Low complexity" evidence="1">
    <location>
        <begin position="188"/>
        <end position="201"/>
    </location>
</feature>
<comment type="caution">
    <text evidence="3">The sequence shown here is derived from an EMBL/GenBank/DDBJ whole genome shotgun (WGS) entry which is preliminary data.</text>
</comment>